<evidence type="ECO:0000256" key="11">
    <source>
        <dbReference type="ARBA" id="ARBA00024913"/>
    </source>
</evidence>
<evidence type="ECO:0000256" key="14">
    <source>
        <dbReference type="ARBA" id="ARBA00035607"/>
    </source>
</evidence>
<name>A0ABS2YHM7_POLSP</name>
<keyword evidence="5" id="KW-0165">Cleavage on pair of basic residues</keyword>
<evidence type="ECO:0000256" key="10">
    <source>
        <dbReference type="ARBA" id="ARBA00023205"/>
    </source>
</evidence>
<dbReference type="EMBL" id="JAAWVQ010153796">
    <property type="protein sequence ID" value="MBN3285929.1"/>
    <property type="molecule type" value="Genomic_DNA"/>
</dbReference>
<keyword evidence="6" id="KW-0732">Signal</keyword>
<evidence type="ECO:0000313" key="17">
    <source>
        <dbReference type="Proteomes" id="UP001166093"/>
    </source>
</evidence>
<comment type="function">
    <text evidence="14">Dynorphin peptides differentially regulate the kappa opioid receptor. Dynorphin A(1-13) has a typical opioid activity, it is 700 times more potent than Leu-enkephalin.</text>
</comment>
<evidence type="ECO:0000256" key="15">
    <source>
        <dbReference type="ARBA" id="ARBA00035624"/>
    </source>
</evidence>
<evidence type="ECO:0000256" key="13">
    <source>
        <dbReference type="ARBA" id="ARBA00032642"/>
    </source>
</evidence>
<dbReference type="InterPro" id="IPR000750">
    <property type="entry name" value="Proenkphlin_B"/>
</dbReference>
<comment type="subcellular location">
    <subcellularLocation>
        <location evidence="1">Secreted</location>
    </subcellularLocation>
</comment>
<dbReference type="PRINTS" id="PR01030">
    <property type="entry name" value="PENKBPRCRSR"/>
</dbReference>
<comment type="similarity">
    <text evidence="2">Belongs to the opioid neuropeptide precursor family.</text>
</comment>
<keyword evidence="17" id="KW-1185">Reference proteome</keyword>
<feature type="non-terminal residue" evidence="16">
    <location>
        <position position="1"/>
    </location>
</feature>
<comment type="function">
    <text evidence="15">Leumorphin has a typical opioid activity and may have anti-apoptotic effect.</text>
</comment>
<evidence type="ECO:0000256" key="9">
    <source>
        <dbReference type="ARBA" id="ARBA00023157"/>
    </source>
</evidence>
<comment type="caution">
    <text evidence="16">The sequence shown here is derived from an EMBL/GenBank/DDBJ whole genome shotgun (WGS) entry which is preliminary data.</text>
</comment>
<evidence type="ECO:0000256" key="7">
    <source>
        <dbReference type="ARBA" id="ARBA00022894"/>
    </source>
</evidence>
<keyword evidence="4" id="KW-0964">Secreted</keyword>
<comment type="function">
    <text evidence="11">Leu-enkephalins compete with and mimic the effects of opiate drugs. They play a role in a number of physiologic functions, including pain perception and responses to stress.</text>
</comment>
<evidence type="ECO:0000256" key="1">
    <source>
        <dbReference type="ARBA" id="ARBA00004613"/>
    </source>
</evidence>
<dbReference type="PANTHER" id="PTHR11438">
    <property type="entry name" value="PROENKEPHALIN"/>
    <property type="match status" value="1"/>
</dbReference>
<feature type="non-terminal residue" evidence="16">
    <location>
        <position position="418"/>
    </location>
</feature>
<evidence type="ECO:0000313" key="16">
    <source>
        <dbReference type="EMBL" id="MBN3285929.1"/>
    </source>
</evidence>
<dbReference type="Proteomes" id="UP001166093">
    <property type="component" value="Unassembled WGS sequence"/>
</dbReference>
<evidence type="ECO:0000256" key="3">
    <source>
        <dbReference type="ARBA" id="ARBA00020232"/>
    </source>
</evidence>
<evidence type="ECO:0000256" key="2">
    <source>
        <dbReference type="ARBA" id="ARBA00008543"/>
    </source>
</evidence>
<sequence length="418" mass="46303">MLHVNSCIKSYLDLVTTTEVNSKAKEYIQIMSERFKQPLFQKGDLKVEWVSSDPTTKPASSFTPSNSSVGVSERLTSGGLGQPCRRLLSGCLASRICWVLVSQGVLGSPRTSDPCSLARHLWACPLAALSSYAVTPGLLHGESAANSTHFGGQRSAGVVVDTGYPLRMEWHVLVLALCLSLPSSIQDDCSSQCVTCAQQAQNEVTQVNSLVCALECEGTLSSSTELQKCEKVLQMYSAGLFGVNDKAETEKEDQPGEPPFSNLVKRYGGFLKKVDKSKYYDSSPAQNSNTKSLLAKKYLYLLRKFGERDIPDKLQDTKLGGGASENGEVVYDDATAVNEVKRYGGFLRKFGPKRSPESGEESSEEELQKRYGGFMRRVRPKLKWDNQKRYGGFLRRHFKISVRSDEEPNLYSDEVYYL</sequence>
<dbReference type="PRINTS" id="PR01028">
    <property type="entry name" value="OPIOIDPRCRSR"/>
</dbReference>
<proteinExistence type="inferred from homology"/>
<accession>A0ABS2YHM7</accession>
<evidence type="ECO:0000256" key="6">
    <source>
        <dbReference type="ARBA" id="ARBA00022729"/>
    </source>
</evidence>
<reference evidence="16" key="1">
    <citation type="journal article" date="2021" name="Cell">
        <title>Tracing the genetic footprints of vertebrate landing in non-teleost ray-finned fishes.</title>
        <authorList>
            <person name="Bi X."/>
            <person name="Wang K."/>
            <person name="Yang L."/>
            <person name="Pan H."/>
            <person name="Jiang H."/>
            <person name="Wei Q."/>
            <person name="Fang M."/>
            <person name="Yu H."/>
            <person name="Zhu C."/>
            <person name="Cai Y."/>
            <person name="He Y."/>
            <person name="Gan X."/>
            <person name="Zeng H."/>
            <person name="Yu D."/>
            <person name="Zhu Y."/>
            <person name="Jiang H."/>
            <person name="Qiu Q."/>
            <person name="Yang H."/>
            <person name="Zhang Y.E."/>
            <person name="Wang W."/>
            <person name="Zhu M."/>
            <person name="He S."/>
            <person name="Zhang G."/>
        </authorList>
    </citation>
    <scope>NUCLEOTIDE SEQUENCE</scope>
    <source>
        <strain evidence="16">Pddl_001</strain>
    </source>
</reference>
<dbReference type="InterPro" id="IPR006024">
    <property type="entry name" value="Opioid_neupept"/>
</dbReference>
<organism evidence="16 17">
    <name type="scientific">Polyodon spathula</name>
    <name type="common">North American paddlefish</name>
    <name type="synonym">Squalus spathula</name>
    <dbReference type="NCBI Taxonomy" id="7913"/>
    <lineage>
        <taxon>Eukaryota</taxon>
        <taxon>Metazoa</taxon>
        <taxon>Chordata</taxon>
        <taxon>Craniata</taxon>
        <taxon>Vertebrata</taxon>
        <taxon>Euteleostomi</taxon>
        <taxon>Actinopterygii</taxon>
        <taxon>Chondrostei</taxon>
        <taxon>Acipenseriformes</taxon>
        <taxon>Polyodontidae</taxon>
        <taxon>Polyodon</taxon>
    </lineage>
</organism>
<keyword evidence="9" id="KW-1015">Disulfide bond</keyword>
<keyword evidence="8" id="KW-0555">Opioid peptide</keyword>
<protein>
    <recommendedName>
        <fullName evidence="3">Proenkephalin-B</fullName>
    </recommendedName>
    <alternativeName>
        <fullName evidence="13">Beta-neoendorphin-dynorphin</fullName>
    </alternativeName>
    <alternativeName>
        <fullName evidence="12">Preprodynorphin</fullName>
    </alternativeName>
</protein>
<evidence type="ECO:0000256" key="12">
    <source>
        <dbReference type="ARBA" id="ARBA00032080"/>
    </source>
</evidence>
<keyword evidence="7" id="KW-0529">Neurotransmitter</keyword>
<dbReference type="Pfam" id="PF01160">
    <property type="entry name" value="Opiods_neuropep"/>
    <property type="match status" value="1"/>
</dbReference>
<gene>
    <name evidence="16" type="primary">Pdyn_0</name>
    <name evidence="16" type="ORF">GTO93_0018149</name>
</gene>
<evidence type="ECO:0000256" key="5">
    <source>
        <dbReference type="ARBA" id="ARBA00022685"/>
    </source>
</evidence>
<evidence type="ECO:0000256" key="4">
    <source>
        <dbReference type="ARBA" id="ARBA00022525"/>
    </source>
</evidence>
<dbReference type="PANTHER" id="PTHR11438:SF4">
    <property type="entry name" value="PROENKEPHALIN-B"/>
    <property type="match status" value="1"/>
</dbReference>
<evidence type="ECO:0000256" key="8">
    <source>
        <dbReference type="ARBA" id="ARBA00022901"/>
    </source>
</evidence>
<keyword evidence="10" id="KW-0257">Endorphin</keyword>